<dbReference type="EMBL" id="JANUCP010000004">
    <property type="protein sequence ID" value="MCS3920047.1"/>
    <property type="molecule type" value="Genomic_DNA"/>
</dbReference>
<dbReference type="SUPFAM" id="SSF88659">
    <property type="entry name" value="Sigma3 and sigma4 domains of RNA polymerase sigma factors"/>
    <property type="match status" value="1"/>
</dbReference>
<evidence type="ECO:0000256" key="3">
    <source>
        <dbReference type="ARBA" id="ARBA00023082"/>
    </source>
</evidence>
<reference evidence="7 8" key="1">
    <citation type="submission" date="2022-08" db="EMBL/GenBank/DDBJ databases">
        <title>Bacterial and archaeal communities from various locations to study Microbial Dark Matter (Phase II).</title>
        <authorList>
            <person name="Stepanauskas R."/>
        </authorList>
    </citation>
    <scope>NUCLEOTIDE SEQUENCE [LARGE SCALE GENOMIC DNA]</scope>
    <source>
        <strain evidence="7 8">PD1</strain>
    </source>
</reference>
<keyword evidence="4" id="KW-0804">Transcription</keyword>
<keyword evidence="3" id="KW-0731">Sigma factor</keyword>
<evidence type="ECO:0000256" key="4">
    <source>
        <dbReference type="ARBA" id="ARBA00023163"/>
    </source>
</evidence>
<dbReference type="InterPro" id="IPR014284">
    <property type="entry name" value="RNA_pol_sigma-70_dom"/>
</dbReference>
<evidence type="ECO:0000256" key="2">
    <source>
        <dbReference type="ARBA" id="ARBA00023015"/>
    </source>
</evidence>
<dbReference type="InterPro" id="IPR007627">
    <property type="entry name" value="RNA_pol_sigma70_r2"/>
</dbReference>
<sequence length="205" mass="23653">MRDERQSDENLVLKAKRGDADAFNLLVERHYKRIYSLAFQMLGNAEDAADATQETFFKAFEQLRYFRGDASFSTWLHRIAINTCKDMMRRNRSVQFSQLTPEDEHTEFDPATLTEPNPDEILAERERAELVWLALGKLSDEARQILVLCDMQGFSYAEVAAILNLPEGTVKSRLHRARNAFKEAWKSLMREQIAPLKRPKGGDVK</sequence>
<evidence type="ECO:0000313" key="7">
    <source>
        <dbReference type="EMBL" id="MCS3920047.1"/>
    </source>
</evidence>
<dbReference type="Gene3D" id="1.10.1740.10">
    <property type="match status" value="1"/>
</dbReference>
<dbReference type="Proteomes" id="UP001204798">
    <property type="component" value="Unassembled WGS sequence"/>
</dbReference>
<dbReference type="NCBIfam" id="TIGR02937">
    <property type="entry name" value="sigma70-ECF"/>
    <property type="match status" value="1"/>
</dbReference>
<evidence type="ECO:0000256" key="1">
    <source>
        <dbReference type="ARBA" id="ARBA00010641"/>
    </source>
</evidence>
<dbReference type="Pfam" id="PF08281">
    <property type="entry name" value="Sigma70_r4_2"/>
    <property type="match status" value="1"/>
</dbReference>
<dbReference type="InterPro" id="IPR013325">
    <property type="entry name" value="RNA_pol_sigma_r2"/>
</dbReference>
<accession>A0ABT2EQ05</accession>
<feature type="domain" description="RNA polymerase sigma factor 70 region 4 type 2" evidence="6">
    <location>
        <begin position="130"/>
        <end position="179"/>
    </location>
</feature>
<dbReference type="Gene3D" id="1.10.10.10">
    <property type="entry name" value="Winged helix-like DNA-binding domain superfamily/Winged helix DNA-binding domain"/>
    <property type="match status" value="1"/>
</dbReference>
<name>A0ABT2EQ05_9BACT</name>
<dbReference type="InterPro" id="IPR039425">
    <property type="entry name" value="RNA_pol_sigma-70-like"/>
</dbReference>
<dbReference type="PANTHER" id="PTHR43133:SF51">
    <property type="entry name" value="RNA POLYMERASE SIGMA FACTOR"/>
    <property type="match status" value="1"/>
</dbReference>
<feature type="domain" description="RNA polymerase sigma-70 region 2" evidence="5">
    <location>
        <begin position="26"/>
        <end position="92"/>
    </location>
</feature>
<keyword evidence="2" id="KW-0805">Transcription regulation</keyword>
<gene>
    <name evidence="7" type="ORF">M2350_002464</name>
</gene>
<dbReference type="InterPro" id="IPR013324">
    <property type="entry name" value="RNA_pol_sigma_r3/r4-like"/>
</dbReference>
<evidence type="ECO:0000313" key="8">
    <source>
        <dbReference type="Proteomes" id="UP001204798"/>
    </source>
</evidence>
<dbReference type="PANTHER" id="PTHR43133">
    <property type="entry name" value="RNA POLYMERASE ECF-TYPE SIGMA FACTO"/>
    <property type="match status" value="1"/>
</dbReference>
<protein>
    <submittedName>
        <fullName evidence="7">RNA polymerase sigma-70 factor (ECF subfamily)</fullName>
    </submittedName>
</protein>
<comment type="caution">
    <text evidence="7">The sequence shown here is derived from an EMBL/GenBank/DDBJ whole genome shotgun (WGS) entry which is preliminary data.</text>
</comment>
<dbReference type="CDD" id="cd06171">
    <property type="entry name" value="Sigma70_r4"/>
    <property type="match status" value="1"/>
</dbReference>
<dbReference type="InterPro" id="IPR036388">
    <property type="entry name" value="WH-like_DNA-bd_sf"/>
</dbReference>
<dbReference type="SUPFAM" id="SSF88946">
    <property type="entry name" value="Sigma2 domain of RNA polymerase sigma factors"/>
    <property type="match status" value="1"/>
</dbReference>
<dbReference type="RefSeq" id="WP_259097243.1">
    <property type="nucleotide sequence ID" value="NZ_CP130454.1"/>
</dbReference>
<comment type="similarity">
    <text evidence="1">Belongs to the sigma-70 factor family. ECF subfamily.</text>
</comment>
<dbReference type="InterPro" id="IPR013249">
    <property type="entry name" value="RNA_pol_sigma70_r4_t2"/>
</dbReference>
<organism evidence="7 8">
    <name type="scientific">Candidatus Fervidibacter sacchari</name>
    <dbReference type="NCBI Taxonomy" id="1448929"/>
    <lineage>
        <taxon>Bacteria</taxon>
        <taxon>Candidatus Fervidibacterota</taxon>
        <taxon>Candidatus Fervidibacter</taxon>
    </lineage>
</organism>
<proteinExistence type="inferred from homology"/>
<dbReference type="Pfam" id="PF04542">
    <property type="entry name" value="Sigma70_r2"/>
    <property type="match status" value="1"/>
</dbReference>
<keyword evidence="8" id="KW-1185">Reference proteome</keyword>
<evidence type="ECO:0000259" key="6">
    <source>
        <dbReference type="Pfam" id="PF08281"/>
    </source>
</evidence>
<evidence type="ECO:0000259" key="5">
    <source>
        <dbReference type="Pfam" id="PF04542"/>
    </source>
</evidence>